<protein>
    <recommendedName>
        <fullName evidence="1">C2H2-type domain-containing protein</fullName>
    </recommendedName>
</protein>
<evidence type="ECO:0000313" key="2">
    <source>
        <dbReference type="EMBL" id="SCF23284.1"/>
    </source>
</evidence>
<dbReference type="AlphaFoldDB" id="A0A1C4YRL0"/>
<dbReference type="PROSITE" id="PS00028">
    <property type="entry name" value="ZINC_FINGER_C2H2_1"/>
    <property type="match status" value="1"/>
</dbReference>
<evidence type="ECO:0000313" key="3">
    <source>
        <dbReference type="Proteomes" id="UP000199375"/>
    </source>
</evidence>
<dbReference type="Proteomes" id="UP000199375">
    <property type="component" value="Unassembled WGS sequence"/>
</dbReference>
<proteinExistence type="predicted"/>
<feature type="domain" description="C2H2-type" evidence="1">
    <location>
        <begin position="129"/>
        <end position="152"/>
    </location>
</feature>
<dbReference type="InterPro" id="IPR013087">
    <property type="entry name" value="Znf_C2H2_type"/>
</dbReference>
<dbReference type="EMBL" id="FMCW01000068">
    <property type="protein sequence ID" value="SCF23284.1"/>
    <property type="molecule type" value="Genomic_DNA"/>
</dbReference>
<organism evidence="2 3">
    <name type="scientific">Micromonospora haikouensis</name>
    <dbReference type="NCBI Taxonomy" id="686309"/>
    <lineage>
        <taxon>Bacteria</taxon>
        <taxon>Bacillati</taxon>
        <taxon>Actinomycetota</taxon>
        <taxon>Actinomycetes</taxon>
        <taxon>Micromonosporales</taxon>
        <taxon>Micromonosporaceae</taxon>
        <taxon>Micromonospora</taxon>
    </lineage>
</organism>
<accession>A0A1C4YRL0</accession>
<reference evidence="2 3" key="1">
    <citation type="submission" date="2016-06" db="EMBL/GenBank/DDBJ databases">
        <authorList>
            <person name="Kjaerup R.B."/>
            <person name="Dalgaard T.S."/>
            <person name="Juul-Madsen H.R."/>
        </authorList>
    </citation>
    <scope>NUCLEOTIDE SEQUENCE [LARGE SCALE GENOMIC DNA]</scope>
    <source>
        <strain evidence="2 3">DSM 45626</strain>
    </source>
</reference>
<evidence type="ECO:0000259" key="1">
    <source>
        <dbReference type="PROSITE" id="PS00028"/>
    </source>
</evidence>
<sequence length="180" mass="20180">MVFLLRIKLGQRTYVGDEQGAHKFLPRMHAGWDPTMTAQEVYDAARGWWRLNQRAEQERYAVVVAGGQCQLAIRINKWQQEGDRRAFAGDILGPGDLVHDKFVGKPDPADSTSRFPVLYLADPVDEATCRCGCGATVSRGEWLQGHDQRAIHDRIRADFGGSVSRFIDWYDANGPFAGDN</sequence>
<name>A0A1C4YRL0_9ACTN</name>
<gene>
    <name evidence="2" type="ORF">GA0070558_1687</name>
</gene>